<dbReference type="RefSeq" id="WP_277595903.1">
    <property type="nucleotide sequence ID" value="NZ_JAMBPX010000011.1"/>
</dbReference>
<evidence type="ECO:0000313" key="2">
    <source>
        <dbReference type="Proteomes" id="UP001152302"/>
    </source>
</evidence>
<dbReference type="Proteomes" id="UP001152302">
    <property type="component" value="Unassembled WGS sequence"/>
</dbReference>
<organism evidence="1 2">
    <name type="scientific">Staphylococcus equorum</name>
    <dbReference type="NCBI Taxonomy" id="246432"/>
    <lineage>
        <taxon>Bacteria</taxon>
        <taxon>Bacillati</taxon>
        <taxon>Bacillota</taxon>
        <taxon>Bacilli</taxon>
        <taxon>Bacillales</taxon>
        <taxon>Staphylococcaceae</taxon>
        <taxon>Staphylococcus</taxon>
    </lineage>
</organism>
<evidence type="ECO:0000313" key="1">
    <source>
        <dbReference type="EMBL" id="MDG0860384.1"/>
    </source>
</evidence>
<comment type="caution">
    <text evidence="1">The sequence shown here is derived from an EMBL/GenBank/DDBJ whole genome shotgun (WGS) entry which is preliminary data.</text>
</comment>
<proteinExistence type="predicted"/>
<protein>
    <submittedName>
        <fullName evidence="1">Uncharacterized protein</fullName>
    </submittedName>
</protein>
<dbReference type="AlphaFoldDB" id="A0A9X4R2X8"/>
<sequence length="97" mass="11880">MRDINKELSKVVHRQNQVYTSYFKEIERSVDDFLDYLIFSSTSMMELKHSIKSFEHTRLTTIPFEYKEVISKLLKIKFEERLINMDIEVFKKQRRKL</sequence>
<accession>A0A9X4R2X8</accession>
<name>A0A9X4R2X8_9STAP</name>
<reference evidence="1" key="1">
    <citation type="submission" date="2022-05" db="EMBL/GenBank/DDBJ databases">
        <title>Comparative genomics of Staphylococcus equorum isolates.</title>
        <authorList>
            <person name="Luelf R.H."/>
        </authorList>
    </citation>
    <scope>NUCLEOTIDE SEQUENCE</scope>
    <source>
        <strain evidence="1">TMW 2.2343</strain>
    </source>
</reference>
<dbReference type="EMBL" id="JAMBPX010000011">
    <property type="protein sequence ID" value="MDG0860384.1"/>
    <property type="molecule type" value="Genomic_DNA"/>
</dbReference>
<gene>
    <name evidence="1" type="ORF">M4L21_13705</name>
</gene>